<accession>A0ABS2HHH8</accession>
<feature type="transmembrane region" description="Helical" evidence="6">
    <location>
        <begin position="296"/>
        <end position="314"/>
    </location>
</feature>
<dbReference type="Gene3D" id="3.40.1710.10">
    <property type="entry name" value="abc type-2 transporter like domain"/>
    <property type="match status" value="1"/>
</dbReference>
<evidence type="ECO:0000256" key="5">
    <source>
        <dbReference type="ARBA" id="ARBA00023136"/>
    </source>
</evidence>
<feature type="transmembrane region" description="Helical" evidence="6">
    <location>
        <begin position="17"/>
        <end position="37"/>
    </location>
</feature>
<feature type="transmembrane region" description="Helical" evidence="6">
    <location>
        <begin position="352"/>
        <end position="370"/>
    </location>
</feature>
<dbReference type="InterPro" id="IPR013525">
    <property type="entry name" value="ABC2_TM"/>
</dbReference>
<evidence type="ECO:0000256" key="3">
    <source>
        <dbReference type="ARBA" id="ARBA00022692"/>
    </source>
</evidence>
<feature type="transmembrane region" description="Helical" evidence="6">
    <location>
        <begin position="184"/>
        <end position="206"/>
    </location>
</feature>
<evidence type="ECO:0000259" key="7">
    <source>
        <dbReference type="Pfam" id="PF12698"/>
    </source>
</evidence>
<comment type="caution">
    <text evidence="8">The sequence shown here is derived from an EMBL/GenBank/DDBJ whole genome shotgun (WGS) entry which is preliminary data.</text>
</comment>
<evidence type="ECO:0000256" key="4">
    <source>
        <dbReference type="ARBA" id="ARBA00022989"/>
    </source>
</evidence>
<keyword evidence="5 6" id="KW-0472">Membrane</keyword>
<feature type="domain" description="ABC-2 type transporter transmembrane" evidence="7">
    <location>
        <begin position="16"/>
        <end position="368"/>
    </location>
</feature>
<dbReference type="Proteomes" id="UP000809621">
    <property type="component" value="Unassembled WGS sequence"/>
</dbReference>
<comment type="subcellular location">
    <subcellularLocation>
        <location evidence="1">Cell membrane</location>
        <topology evidence="1">Multi-pass membrane protein</topology>
    </subcellularLocation>
</comment>
<sequence>MTTLIREQWRWLTSDKWLLSLLTWVPVLVIFLVWAALSQGIARDLPFGIVDNDQSSLSIQMINNVDATDTLSVQNQYVDVSQAKAALQRGDIYAYLYIPNGFEKQIRLNHSPQVSVFYNSQTMLVGKSINTAVRKAVGTFDATVGVGRTLAKGDTSTLSALGQTVSVQTQLRSLFNSNNNYSQFLLSAVVPAVWQIVIVVGTILTLAMFRRQQSIAPWLSFSTIGELLARLSLYIPLYWIQGIGFSLWFYHGLDWPFAGSLWTLALTQLVFVVSAMCVGILLFLLTMSEVRSMSMAAAFTAPSFAFMGVTFPVTDMPALAQFWRWIIPASHYVEAQISQSAYGASLLHSLSLIAPMAIYPALLLVFVAFLPSKAQEELS</sequence>
<protein>
    <submittedName>
        <fullName evidence="8">ABC transporter permease</fullName>
    </submittedName>
</protein>
<proteinExistence type="predicted"/>
<name>A0ABS2HHH8_9VIBR</name>
<evidence type="ECO:0000313" key="9">
    <source>
        <dbReference type="Proteomes" id="UP000809621"/>
    </source>
</evidence>
<keyword evidence="3 6" id="KW-0812">Transmembrane</keyword>
<feature type="transmembrane region" description="Helical" evidence="6">
    <location>
        <begin position="262"/>
        <end position="284"/>
    </location>
</feature>
<dbReference type="PANTHER" id="PTHR30294">
    <property type="entry name" value="MEMBRANE COMPONENT OF ABC TRANSPORTER YHHJ-RELATED"/>
    <property type="match status" value="1"/>
</dbReference>
<dbReference type="EMBL" id="JAFEUM010000004">
    <property type="protein sequence ID" value="MBM7036993.1"/>
    <property type="molecule type" value="Genomic_DNA"/>
</dbReference>
<keyword evidence="9" id="KW-1185">Reference proteome</keyword>
<evidence type="ECO:0000313" key="8">
    <source>
        <dbReference type="EMBL" id="MBM7036993.1"/>
    </source>
</evidence>
<organism evidence="8 9">
    <name type="scientific">Vibrio ulleungensis</name>
    <dbReference type="NCBI Taxonomy" id="2807619"/>
    <lineage>
        <taxon>Bacteria</taxon>
        <taxon>Pseudomonadati</taxon>
        <taxon>Pseudomonadota</taxon>
        <taxon>Gammaproteobacteria</taxon>
        <taxon>Vibrionales</taxon>
        <taxon>Vibrionaceae</taxon>
        <taxon>Vibrio</taxon>
    </lineage>
</organism>
<dbReference type="InterPro" id="IPR051449">
    <property type="entry name" value="ABC-2_transporter_component"/>
</dbReference>
<feature type="transmembrane region" description="Helical" evidence="6">
    <location>
        <begin position="227"/>
        <end position="250"/>
    </location>
</feature>
<keyword evidence="4 6" id="KW-1133">Transmembrane helix</keyword>
<evidence type="ECO:0000256" key="2">
    <source>
        <dbReference type="ARBA" id="ARBA00022475"/>
    </source>
</evidence>
<dbReference type="Pfam" id="PF12698">
    <property type="entry name" value="ABC2_membrane_3"/>
    <property type="match status" value="1"/>
</dbReference>
<dbReference type="PANTHER" id="PTHR30294:SF47">
    <property type="entry name" value="INNER MEMBRANE TRANSPORT PERMEASE YHHJ"/>
    <property type="match status" value="1"/>
</dbReference>
<keyword evidence="2" id="KW-1003">Cell membrane</keyword>
<evidence type="ECO:0000256" key="6">
    <source>
        <dbReference type="SAM" id="Phobius"/>
    </source>
</evidence>
<evidence type="ECO:0000256" key="1">
    <source>
        <dbReference type="ARBA" id="ARBA00004651"/>
    </source>
</evidence>
<gene>
    <name evidence="8" type="ORF">JQC93_11325</name>
</gene>
<dbReference type="RefSeq" id="WP_205158549.1">
    <property type="nucleotide sequence ID" value="NZ_JAFEUM010000004.1"/>
</dbReference>
<reference evidence="8 9" key="1">
    <citation type="submission" date="2021-02" db="EMBL/GenBank/DDBJ databases">
        <authorList>
            <person name="Park J.-S."/>
        </authorList>
    </citation>
    <scope>NUCLEOTIDE SEQUENCE [LARGE SCALE GENOMIC DNA]</scope>
    <source>
        <strain evidence="8 9">188UL20-2</strain>
    </source>
</reference>